<feature type="domain" description="Mce/MlaD" evidence="3">
    <location>
        <begin position="41"/>
        <end position="117"/>
    </location>
</feature>
<organism evidence="4 5">
    <name type="scientific">Aliarcobacter vitoriensis</name>
    <dbReference type="NCBI Taxonomy" id="2011099"/>
    <lineage>
        <taxon>Bacteria</taxon>
        <taxon>Pseudomonadati</taxon>
        <taxon>Campylobacterota</taxon>
        <taxon>Epsilonproteobacteria</taxon>
        <taxon>Campylobacterales</taxon>
        <taxon>Arcobacteraceae</taxon>
        <taxon>Aliarcobacter</taxon>
    </lineage>
</organism>
<evidence type="ECO:0000259" key="3">
    <source>
        <dbReference type="Pfam" id="PF02470"/>
    </source>
</evidence>
<comment type="caution">
    <text evidence="4">The sequence shown here is derived from an EMBL/GenBank/DDBJ whole genome shotgun (WGS) entry which is preliminary data.</text>
</comment>
<evidence type="ECO:0000313" key="4">
    <source>
        <dbReference type="EMBL" id="RBQ28544.1"/>
    </source>
</evidence>
<dbReference type="OrthoDB" id="5372112at2"/>
<accession>A0A366MSG1</accession>
<dbReference type="EMBL" id="PDKB01000014">
    <property type="protein sequence ID" value="RBQ28544.1"/>
    <property type="molecule type" value="Genomic_DNA"/>
</dbReference>
<dbReference type="PANTHER" id="PTHR36698:SF2">
    <property type="entry name" value="MCE_MLAD DOMAIN-CONTAINING PROTEIN"/>
    <property type="match status" value="1"/>
</dbReference>
<keyword evidence="2" id="KW-1133">Transmembrane helix</keyword>
<feature type="coiled-coil region" evidence="1">
    <location>
        <begin position="256"/>
        <end position="283"/>
    </location>
</feature>
<gene>
    <name evidence="4" type="ORF">CRU91_08510</name>
</gene>
<dbReference type="InterPro" id="IPR003399">
    <property type="entry name" value="Mce/MlaD"/>
</dbReference>
<evidence type="ECO:0000313" key="5">
    <source>
        <dbReference type="Proteomes" id="UP000252669"/>
    </source>
</evidence>
<keyword evidence="2" id="KW-0472">Membrane</keyword>
<feature type="transmembrane region" description="Helical" evidence="2">
    <location>
        <begin position="6"/>
        <end position="28"/>
    </location>
</feature>
<dbReference type="RefSeq" id="WP_113894800.1">
    <property type="nucleotide sequence ID" value="NZ_JANJGA010000014.1"/>
</dbReference>
<reference evidence="4 5" key="1">
    <citation type="submission" date="2017-10" db="EMBL/GenBank/DDBJ databases">
        <title>Genomics of the genus Arcobacter.</title>
        <authorList>
            <person name="Perez-Cataluna A."/>
            <person name="Figueras M.J."/>
        </authorList>
    </citation>
    <scope>NUCLEOTIDE SEQUENCE [LARGE SCALE GENOMIC DNA]</scope>
    <source>
        <strain evidence="4 5">CECT 9230</strain>
    </source>
</reference>
<name>A0A366MSG1_9BACT</name>
<proteinExistence type="predicted"/>
<dbReference type="Pfam" id="PF02470">
    <property type="entry name" value="MlaD"/>
    <property type="match status" value="1"/>
</dbReference>
<sequence>MNTKINFFRIGLFVSVISFLLVIAIFWLGKYGLEDKKYDDYFIHFEESISGLNIGSSIKYKGFDVGVVKNIKINPYNSEQIEIELQIQKGTPIKEDNYGILGNLGITGLKYVELKGGSNQAKLLKENEYGMKVIHSKKSALSNLVDSTEDITKEFMIVLSQIKKVLNDENLENISSLISKSNSSMQNIEKLTSYLATNENKIDELLNKIKDFTVIGSSSFVSVKSSADNFKALTTKMKEDFDNGTFDIKGLTQDSIDNINVVLKSLEENLNQTQDLIKNLNESPSDLLFKQKNIKYGPGEQNEK</sequence>
<evidence type="ECO:0000256" key="1">
    <source>
        <dbReference type="SAM" id="Coils"/>
    </source>
</evidence>
<dbReference type="PANTHER" id="PTHR36698">
    <property type="entry name" value="BLL5892 PROTEIN"/>
    <property type="match status" value="1"/>
</dbReference>
<dbReference type="AlphaFoldDB" id="A0A366MSG1"/>
<keyword evidence="1" id="KW-0175">Coiled coil</keyword>
<dbReference type="Proteomes" id="UP000252669">
    <property type="component" value="Unassembled WGS sequence"/>
</dbReference>
<protein>
    <submittedName>
        <fullName evidence="4">ABC transporter substrate-binding protein</fullName>
    </submittedName>
</protein>
<keyword evidence="5" id="KW-1185">Reference proteome</keyword>
<evidence type="ECO:0000256" key="2">
    <source>
        <dbReference type="SAM" id="Phobius"/>
    </source>
</evidence>
<keyword evidence="2" id="KW-0812">Transmembrane</keyword>